<feature type="compositionally biased region" description="Basic and acidic residues" evidence="9">
    <location>
        <begin position="219"/>
        <end position="230"/>
    </location>
</feature>
<dbReference type="GO" id="GO:0005634">
    <property type="term" value="C:nucleus"/>
    <property type="evidence" value="ECO:0007669"/>
    <property type="project" value="UniProtKB-SubCell"/>
</dbReference>
<evidence type="ECO:0000256" key="2">
    <source>
        <dbReference type="ARBA" id="ARBA00004496"/>
    </source>
</evidence>
<keyword evidence="6" id="KW-0508">mRNA splicing</keyword>
<evidence type="ECO:0000256" key="5">
    <source>
        <dbReference type="ARBA" id="ARBA00022664"/>
    </source>
</evidence>
<sequence>MTMLAVGGKASGTRLHSIGKDVLVCIHLFAPLPESVYLHLSLCTTSDQIMQGLQQALPGATPHLYLTTRSGRLFAPWMRLSDIYSAPCTSIVVRIRCMGGKGGFGNMLRAQGGRMSARGKHESQDSYRDLEGRRLGSINEAKLLAEYIAKAPERQAALDEAQKRKYAKLEKMLGRTPKSMADFQEAAEKLDDAGDSLDASPELPGERPESSRAASKRKERLEDHEYVEQSREIVSNVRSAVVSAMKKRKGKKRAIAPSVTDQPEPVS</sequence>
<proteinExistence type="inferred from homology"/>
<dbReference type="VEuPathDB" id="FungiDB:MSYG_4004"/>
<feature type="region of interest" description="Disordered" evidence="9">
    <location>
        <begin position="194"/>
        <end position="230"/>
    </location>
</feature>
<dbReference type="PANTHER" id="PTHR12786">
    <property type="entry name" value="SPLICING FACTOR SF3A-RELATED"/>
    <property type="match status" value="1"/>
</dbReference>
<keyword evidence="5" id="KW-0507">mRNA processing</keyword>
<dbReference type="OrthoDB" id="547031at2759"/>
<dbReference type="PANTHER" id="PTHR12786:SF1">
    <property type="entry name" value="SPLICING REGULATOR SDE2"/>
    <property type="match status" value="1"/>
</dbReference>
<keyword evidence="8" id="KW-0131">Cell cycle</keyword>
<evidence type="ECO:0000256" key="3">
    <source>
        <dbReference type="ARBA" id="ARBA00008726"/>
    </source>
</evidence>
<name>A0A1M8ABC4_MALS4</name>
<dbReference type="InterPro" id="IPR053822">
    <property type="entry name" value="SDE2-like_dom"/>
</dbReference>
<evidence type="ECO:0000256" key="4">
    <source>
        <dbReference type="ARBA" id="ARBA00022490"/>
    </source>
</evidence>
<dbReference type="GO" id="GO:0008380">
    <property type="term" value="P:RNA splicing"/>
    <property type="evidence" value="ECO:0007669"/>
    <property type="project" value="UniProtKB-KW"/>
</dbReference>
<keyword evidence="4" id="KW-0963">Cytoplasm</keyword>
<dbReference type="GO" id="GO:0006397">
    <property type="term" value="P:mRNA processing"/>
    <property type="evidence" value="ECO:0007669"/>
    <property type="project" value="UniProtKB-KW"/>
</dbReference>
<keyword evidence="12" id="KW-1185">Reference proteome</keyword>
<dbReference type="Proteomes" id="UP000186303">
    <property type="component" value="Chromosome 7"/>
</dbReference>
<dbReference type="STRING" id="1230383.A0A1M8ABC4"/>
<dbReference type="OMA" id="DHEYVEQ"/>
<feature type="region of interest" description="Disordered" evidence="9">
    <location>
        <begin position="244"/>
        <end position="267"/>
    </location>
</feature>
<evidence type="ECO:0000313" key="12">
    <source>
        <dbReference type="Proteomes" id="UP000186303"/>
    </source>
</evidence>
<dbReference type="EMBL" id="LT671827">
    <property type="protein sequence ID" value="SHO79653.1"/>
    <property type="molecule type" value="Genomic_DNA"/>
</dbReference>
<evidence type="ECO:0000256" key="6">
    <source>
        <dbReference type="ARBA" id="ARBA00023187"/>
    </source>
</evidence>
<evidence type="ECO:0000256" key="1">
    <source>
        <dbReference type="ARBA" id="ARBA00004123"/>
    </source>
</evidence>
<dbReference type="Pfam" id="PF22782">
    <property type="entry name" value="SDE2"/>
    <property type="match status" value="1"/>
</dbReference>
<evidence type="ECO:0000256" key="9">
    <source>
        <dbReference type="SAM" id="MobiDB-lite"/>
    </source>
</evidence>
<gene>
    <name evidence="11" type="ORF">MSYG_4004</name>
</gene>
<evidence type="ECO:0000259" key="10">
    <source>
        <dbReference type="Pfam" id="PF22782"/>
    </source>
</evidence>
<feature type="compositionally biased region" description="Basic residues" evidence="9">
    <location>
        <begin position="245"/>
        <end position="254"/>
    </location>
</feature>
<comment type="similarity">
    <text evidence="3">Belongs to the SDE2 family.</text>
</comment>
<keyword evidence="7" id="KW-0539">Nucleus</keyword>
<organism evidence="11 12">
    <name type="scientific">Malassezia sympodialis (strain ATCC 42132)</name>
    <name type="common">Atopic eczema-associated yeast</name>
    <dbReference type="NCBI Taxonomy" id="1230383"/>
    <lineage>
        <taxon>Eukaryota</taxon>
        <taxon>Fungi</taxon>
        <taxon>Dikarya</taxon>
        <taxon>Basidiomycota</taxon>
        <taxon>Ustilaginomycotina</taxon>
        <taxon>Malasseziomycetes</taxon>
        <taxon>Malasseziales</taxon>
        <taxon>Malasseziaceae</taxon>
        <taxon>Malassezia</taxon>
    </lineage>
</organism>
<evidence type="ECO:0000256" key="8">
    <source>
        <dbReference type="ARBA" id="ARBA00023306"/>
    </source>
</evidence>
<evidence type="ECO:0000313" key="11">
    <source>
        <dbReference type="EMBL" id="SHO79653.1"/>
    </source>
</evidence>
<dbReference type="GO" id="GO:0005737">
    <property type="term" value="C:cytoplasm"/>
    <property type="evidence" value="ECO:0007669"/>
    <property type="project" value="UniProtKB-SubCell"/>
</dbReference>
<dbReference type="InterPro" id="IPR051421">
    <property type="entry name" value="RNA_Proc_DNA_Dmg_Regulator"/>
</dbReference>
<protein>
    <recommendedName>
        <fullName evidence="10">SDE2-like domain-containing protein</fullName>
    </recommendedName>
</protein>
<comment type="subcellular location">
    <subcellularLocation>
        <location evidence="2">Cytoplasm</location>
    </subcellularLocation>
    <subcellularLocation>
        <location evidence="1">Nucleus</location>
    </subcellularLocation>
</comment>
<evidence type="ECO:0000256" key="7">
    <source>
        <dbReference type="ARBA" id="ARBA00023242"/>
    </source>
</evidence>
<feature type="domain" description="SDE2-like" evidence="10">
    <location>
        <begin position="99"/>
        <end position="188"/>
    </location>
</feature>
<reference evidence="12" key="1">
    <citation type="journal article" date="2017" name="Nucleic Acids Res.">
        <title>Proteogenomics produces comprehensive and highly accurate protein-coding gene annotation in a complete genome assembly of Malassezia sympodialis.</title>
        <authorList>
            <person name="Zhu Y."/>
            <person name="Engstroem P.G."/>
            <person name="Tellgren-Roth C."/>
            <person name="Baudo C.D."/>
            <person name="Kennell J.C."/>
            <person name="Sun S."/>
            <person name="Billmyre R.B."/>
            <person name="Schroeder M.S."/>
            <person name="Andersson A."/>
            <person name="Holm T."/>
            <person name="Sigurgeirsson B."/>
            <person name="Wu G."/>
            <person name="Sankaranarayanan S.R."/>
            <person name="Siddharthan R."/>
            <person name="Sanyal K."/>
            <person name="Lundeberg J."/>
            <person name="Nystedt B."/>
            <person name="Boekhout T."/>
            <person name="Dawson T.L. Jr."/>
            <person name="Heitman J."/>
            <person name="Scheynius A."/>
            <person name="Lehtioe J."/>
        </authorList>
    </citation>
    <scope>NUCLEOTIDE SEQUENCE [LARGE SCALE GENOMIC DNA]</scope>
    <source>
        <strain evidence="12">ATCC 42132</strain>
    </source>
</reference>
<accession>A0A1M8ABC4</accession>
<dbReference type="AlphaFoldDB" id="A0A1M8ABC4"/>